<accession>A0A317Y6U7</accession>
<dbReference type="Pfam" id="PF03637">
    <property type="entry name" value="Mob1_phocein"/>
    <property type="match status" value="1"/>
</dbReference>
<dbReference type="SMART" id="SM01388">
    <property type="entry name" value="Mob1_phocein"/>
    <property type="match status" value="1"/>
</dbReference>
<sequence length="157" mass="17198">MVMNDDDMQQLAGPDAAQHARASGAGAAGETEIQTHRSRSFARQGPAAQPAEPPEDLQGEEEPVVAREQDRNGTQLRRHIDATLGSGNLREAVRLPVGEDLNEWLAVNTVDFFNHINVLYSTLAEFCTPHTCPEFKLVESAELAPLRDLIEPLISQC</sequence>
<dbReference type="InterPro" id="IPR005301">
    <property type="entry name" value="MOB_kinase_act_fam"/>
</dbReference>
<name>A0A317Y6U7_MAIZE</name>
<dbReference type="SUPFAM" id="SSF101152">
    <property type="entry name" value="Mob1/phocein"/>
    <property type="match status" value="1"/>
</dbReference>
<dbReference type="Gene3D" id="1.20.140.30">
    <property type="entry name" value="MOB kinase activator"/>
    <property type="match status" value="1"/>
</dbReference>
<feature type="compositionally biased region" description="Acidic residues" evidence="1">
    <location>
        <begin position="53"/>
        <end position="63"/>
    </location>
</feature>
<proteinExistence type="predicted"/>
<feature type="region of interest" description="Disordered" evidence="1">
    <location>
        <begin position="1"/>
        <end position="78"/>
    </location>
</feature>
<dbReference type="PANTHER" id="PTHR22599">
    <property type="entry name" value="MPS ONE BINDER KINASE ACTIVATOR-LIKE MOB"/>
    <property type="match status" value="1"/>
</dbReference>
<evidence type="ECO:0000313" key="2">
    <source>
        <dbReference type="EMBL" id="PWZ54133.1"/>
    </source>
</evidence>
<dbReference type="Proteomes" id="UP000251960">
    <property type="component" value="Chromosome 1"/>
</dbReference>
<dbReference type="GO" id="GO:0016301">
    <property type="term" value="F:kinase activity"/>
    <property type="evidence" value="ECO:0007669"/>
    <property type="project" value="UniProtKB-KW"/>
</dbReference>
<keyword evidence="2" id="KW-0418">Kinase</keyword>
<dbReference type="InterPro" id="IPR036703">
    <property type="entry name" value="MOB_kinase_act_sf"/>
</dbReference>
<evidence type="ECO:0000256" key="1">
    <source>
        <dbReference type="SAM" id="MobiDB-lite"/>
    </source>
</evidence>
<feature type="compositionally biased region" description="Low complexity" evidence="1">
    <location>
        <begin position="16"/>
        <end position="29"/>
    </location>
</feature>
<dbReference type="EMBL" id="NCVQ01000001">
    <property type="protein sequence ID" value="PWZ54133.1"/>
    <property type="molecule type" value="Genomic_DNA"/>
</dbReference>
<dbReference type="AlphaFoldDB" id="A0A317Y6U7"/>
<keyword evidence="2" id="KW-0808">Transferase</keyword>
<organism evidence="2">
    <name type="scientific">Zea mays</name>
    <name type="common">Maize</name>
    <dbReference type="NCBI Taxonomy" id="4577"/>
    <lineage>
        <taxon>Eukaryota</taxon>
        <taxon>Viridiplantae</taxon>
        <taxon>Streptophyta</taxon>
        <taxon>Embryophyta</taxon>
        <taxon>Tracheophyta</taxon>
        <taxon>Spermatophyta</taxon>
        <taxon>Magnoliopsida</taxon>
        <taxon>Liliopsida</taxon>
        <taxon>Poales</taxon>
        <taxon>Poaceae</taxon>
        <taxon>PACMAD clade</taxon>
        <taxon>Panicoideae</taxon>
        <taxon>Andropogonodae</taxon>
        <taxon>Andropogoneae</taxon>
        <taxon>Tripsacinae</taxon>
        <taxon>Zea</taxon>
    </lineage>
</organism>
<protein>
    <submittedName>
        <fullName evidence="2">MOB kinase activator-like 1A</fullName>
    </submittedName>
</protein>
<reference evidence="2" key="1">
    <citation type="journal article" date="2018" name="Nat. Genet.">
        <title>Extensive intraspecific gene order and gene structural variations between Mo17 and other maize genomes.</title>
        <authorList>
            <person name="Sun S."/>
            <person name="Zhou Y."/>
            <person name="Chen J."/>
            <person name="Shi J."/>
            <person name="Zhao H."/>
            <person name="Zhao H."/>
            <person name="Song W."/>
            <person name="Zhang M."/>
            <person name="Cui Y."/>
            <person name="Dong X."/>
            <person name="Liu H."/>
            <person name="Ma X."/>
            <person name="Jiao Y."/>
            <person name="Wang B."/>
            <person name="Wei X."/>
            <person name="Stein J.C."/>
            <person name="Glaubitz J.C."/>
            <person name="Lu F."/>
            <person name="Yu G."/>
            <person name="Liang C."/>
            <person name="Fengler K."/>
            <person name="Li B."/>
            <person name="Rafalski A."/>
            <person name="Schnable P.S."/>
            <person name="Ware D.H."/>
            <person name="Buckler E.S."/>
            <person name="Lai J."/>
        </authorList>
    </citation>
    <scope>NUCLEOTIDE SEQUENCE [LARGE SCALE GENOMIC DNA]</scope>
    <source>
        <tissue evidence="2">Seedling</tissue>
    </source>
</reference>
<gene>
    <name evidence="2" type="primary">MOB1A_3</name>
    <name evidence="2" type="ORF">Zm00014a_005996</name>
</gene>
<comment type="caution">
    <text evidence="2">The sequence shown here is derived from an EMBL/GenBank/DDBJ whole genome shotgun (WGS) entry which is preliminary data.</text>
</comment>